<organism evidence="1 2">
    <name type="scientific">Vreelandella gomseomensis</name>
    <dbReference type="NCBI Taxonomy" id="370766"/>
    <lineage>
        <taxon>Bacteria</taxon>
        <taxon>Pseudomonadati</taxon>
        <taxon>Pseudomonadota</taxon>
        <taxon>Gammaproteobacteria</taxon>
        <taxon>Oceanospirillales</taxon>
        <taxon>Halomonadaceae</taxon>
        <taxon>Vreelandella</taxon>
    </lineage>
</organism>
<keyword evidence="2" id="KW-1185">Reference proteome</keyword>
<dbReference type="RefSeq" id="WP_309767691.1">
    <property type="nucleotide sequence ID" value="NZ_JARWAI010000004.1"/>
</dbReference>
<comment type="caution">
    <text evidence="1">The sequence shown here is derived from an EMBL/GenBank/DDBJ whole genome shotgun (WGS) entry which is preliminary data.</text>
</comment>
<accession>A0ABU1GB19</accession>
<gene>
    <name evidence="1" type="ORF">QC815_06875</name>
</gene>
<dbReference type="SUPFAM" id="SSF109915">
    <property type="entry name" value="Hypothetical protein YhaI"/>
    <property type="match status" value="1"/>
</dbReference>
<reference evidence="1 2" key="1">
    <citation type="submission" date="2023-04" db="EMBL/GenBank/DDBJ databases">
        <title>A long-awaited taxogenomic arrangement of the family Halomonadaceae.</title>
        <authorList>
            <person name="De La Haba R."/>
            <person name="Chuvochina M."/>
            <person name="Wittouck S."/>
            <person name="Arahal D.R."/>
            <person name="Sanchez-Porro C."/>
            <person name="Hugenholtz P."/>
            <person name="Ventosa A."/>
        </authorList>
    </citation>
    <scope>NUCLEOTIDE SEQUENCE [LARGE SCALE GENOMIC DNA]</scope>
    <source>
        <strain evidence="1 2">DSM 18042</strain>
    </source>
</reference>
<evidence type="ECO:0000313" key="1">
    <source>
        <dbReference type="EMBL" id="MDR5874646.1"/>
    </source>
</evidence>
<dbReference type="Proteomes" id="UP001269267">
    <property type="component" value="Unassembled WGS sequence"/>
</dbReference>
<sequence>MNNQELAEQIKKLQYQVQTLAHCIDYERYPVESLVLSMNWDDSQLNRAHDIFQKYDEKLEKNEEINWFEFEHELRDEFGIGYQTVKSIILAFYSNHQWVDVCHGYAMSFEPTTPIEFHSITRRKGPNE</sequence>
<evidence type="ECO:0000313" key="2">
    <source>
        <dbReference type="Proteomes" id="UP001269267"/>
    </source>
</evidence>
<protein>
    <submittedName>
        <fullName evidence="1">Uncharacterized protein</fullName>
    </submittedName>
</protein>
<dbReference type="Gene3D" id="1.10.3750.10">
    <property type="entry name" value="YhaI-like"/>
    <property type="match status" value="1"/>
</dbReference>
<dbReference type="EMBL" id="JARWAI010000004">
    <property type="protein sequence ID" value="MDR5874646.1"/>
    <property type="molecule type" value="Genomic_DNA"/>
</dbReference>
<dbReference type="InterPro" id="IPR035945">
    <property type="entry name" value="YhaI-like_sf"/>
</dbReference>
<name>A0ABU1GB19_9GAMM</name>
<proteinExistence type="predicted"/>